<comment type="caution">
    <text evidence="1">The sequence shown here is derived from an EMBL/GenBank/DDBJ whole genome shotgun (WGS) entry which is preliminary data.</text>
</comment>
<dbReference type="EMBL" id="JAELUQ010000014">
    <property type="protein sequence ID" value="KAG7403712.1"/>
    <property type="molecule type" value="Genomic_DNA"/>
</dbReference>
<sequence length="96" mass="10485">MKAEFQLELTKLSDCMAEEVARATAQMAQELSLESIEVNAEKPTSFIESEIALAPGCTKPFECLLVQELGQGLFKDGGTILSGLIQKNLSIKDTHR</sequence>
<evidence type="ECO:0000313" key="1">
    <source>
        <dbReference type="EMBL" id="KAG7403712.1"/>
    </source>
</evidence>
<dbReference type="AlphaFoldDB" id="A0A8J5NJP9"/>
<evidence type="ECO:0000313" key="2">
    <source>
        <dbReference type="Proteomes" id="UP000694050"/>
    </source>
</evidence>
<proteinExistence type="predicted"/>
<protein>
    <submittedName>
        <fullName evidence="1">Uncharacterized protein</fullName>
    </submittedName>
</protein>
<dbReference type="Proteomes" id="UP000694050">
    <property type="component" value="Unassembled WGS sequence"/>
</dbReference>
<name>A0A8J5NJP9_FUSOX</name>
<gene>
    <name evidence="1" type="ORF">Forpe1208_v016045</name>
</gene>
<accession>A0A8J5NJP9</accession>
<reference evidence="1" key="1">
    <citation type="submission" date="2021-04" db="EMBL/GenBank/DDBJ databases">
        <title>First draft genome resource for Brassicaceae pathogens Fusarium oxysporum f. sp. raphani and Fusarium oxysporum f. sp. rapae.</title>
        <authorList>
            <person name="Asai S."/>
        </authorList>
    </citation>
    <scope>NUCLEOTIDE SEQUENCE</scope>
    <source>
        <strain evidence="1">Tf1208</strain>
    </source>
</reference>
<organism evidence="1 2">
    <name type="scientific">Fusarium oxysporum f. sp. rapae</name>
    <dbReference type="NCBI Taxonomy" id="485398"/>
    <lineage>
        <taxon>Eukaryota</taxon>
        <taxon>Fungi</taxon>
        <taxon>Dikarya</taxon>
        <taxon>Ascomycota</taxon>
        <taxon>Pezizomycotina</taxon>
        <taxon>Sordariomycetes</taxon>
        <taxon>Hypocreomycetidae</taxon>
        <taxon>Hypocreales</taxon>
        <taxon>Nectriaceae</taxon>
        <taxon>Fusarium</taxon>
        <taxon>Fusarium oxysporum species complex</taxon>
    </lineage>
</organism>